<dbReference type="InterPro" id="IPR000618">
    <property type="entry name" value="Insect_cuticle"/>
</dbReference>
<dbReference type="AlphaFoldDB" id="A0A0M3QUZ1"/>
<dbReference type="PANTHER" id="PTHR10380">
    <property type="entry name" value="CUTICLE PROTEIN"/>
    <property type="match status" value="1"/>
</dbReference>
<dbReference type="STRING" id="30019.A0A0M3QUZ1"/>
<accession>A0A0M3QUZ1</accession>
<evidence type="ECO:0000313" key="4">
    <source>
        <dbReference type="EMBL" id="ALC41473.1"/>
    </source>
</evidence>
<proteinExistence type="predicted"/>
<evidence type="ECO:0000313" key="5">
    <source>
        <dbReference type="Proteomes" id="UP000494163"/>
    </source>
</evidence>
<evidence type="ECO:0000256" key="3">
    <source>
        <dbReference type="SAM" id="SignalP"/>
    </source>
</evidence>
<keyword evidence="5" id="KW-1185">Reference proteome</keyword>
<gene>
    <name evidence="4" type="ORF">Dbus_chr2Rg1052</name>
</gene>
<protein>
    <submittedName>
        <fullName evidence="4">Cpr47Ec</fullName>
    </submittedName>
</protein>
<evidence type="ECO:0000256" key="1">
    <source>
        <dbReference type="ARBA" id="ARBA00022460"/>
    </source>
</evidence>
<keyword evidence="1 2" id="KW-0193">Cuticle</keyword>
<keyword evidence="3" id="KW-0732">Signal</keyword>
<dbReference type="Proteomes" id="UP000494163">
    <property type="component" value="Chromosome 2R"/>
</dbReference>
<dbReference type="GO" id="GO:0062129">
    <property type="term" value="C:chitin-based extracellular matrix"/>
    <property type="evidence" value="ECO:0007669"/>
    <property type="project" value="TreeGrafter"/>
</dbReference>
<feature type="chain" id="PRO_5005788022" evidence="3">
    <location>
        <begin position="20"/>
        <end position="134"/>
    </location>
</feature>
<dbReference type="PANTHER" id="PTHR10380:SF233">
    <property type="entry name" value="CUTICULAR PROTEIN 47EB-RELATED"/>
    <property type="match status" value="1"/>
</dbReference>
<dbReference type="InterPro" id="IPR050468">
    <property type="entry name" value="Cuticle_Struct_Prot"/>
</dbReference>
<dbReference type="PROSITE" id="PS00233">
    <property type="entry name" value="CHIT_BIND_RR_1"/>
    <property type="match status" value="1"/>
</dbReference>
<sequence length="134" mass="14746">MFKFLPLFVLAVLAAGAVALPVDKERPEVAILESSVNQDASGSYHLKLETGDGTSRDEVAQVVNEGTDEQALEVKGSYKYIDDEGQEVEVFYTAGVNGFVPYGKTINADITKTAQEAKDLPRYTEEELRSRKQE</sequence>
<dbReference type="OrthoDB" id="6436213at2759"/>
<evidence type="ECO:0000256" key="2">
    <source>
        <dbReference type="PROSITE-ProRule" id="PRU00497"/>
    </source>
</evidence>
<organism evidence="4 5">
    <name type="scientific">Drosophila busckii</name>
    <name type="common">Fruit fly</name>
    <dbReference type="NCBI Taxonomy" id="30019"/>
    <lineage>
        <taxon>Eukaryota</taxon>
        <taxon>Metazoa</taxon>
        <taxon>Ecdysozoa</taxon>
        <taxon>Arthropoda</taxon>
        <taxon>Hexapoda</taxon>
        <taxon>Insecta</taxon>
        <taxon>Pterygota</taxon>
        <taxon>Neoptera</taxon>
        <taxon>Endopterygota</taxon>
        <taxon>Diptera</taxon>
        <taxon>Brachycera</taxon>
        <taxon>Muscomorpha</taxon>
        <taxon>Ephydroidea</taxon>
        <taxon>Drosophilidae</taxon>
        <taxon>Drosophila</taxon>
    </lineage>
</organism>
<dbReference type="Pfam" id="PF00379">
    <property type="entry name" value="Chitin_bind_4"/>
    <property type="match status" value="1"/>
</dbReference>
<reference evidence="4 5" key="1">
    <citation type="submission" date="2015-08" db="EMBL/GenBank/DDBJ databases">
        <title>Ancestral chromatin configuration constrains chromatin evolution on differentiating sex chromosomes in Drosophila.</title>
        <authorList>
            <person name="Zhou Q."/>
            <person name="Bachtrog D."/>
        </authorList>
    </citation>
    <scope>NUCLEOTIDE SEQUENCE [LARGE SCALE GENOMIC DNA]</scope>
    <source>
        <tissue evidence="4">Whole larvae</tissue>
    </source>
</reference>
<name>A0A0M3QUZ1_DROBS</name>
<feature type="signal peptide" evidence="3">
    <location>
        <begin position="1"/>
        <end position="19"/>
    </location>
</feature>
<dbReference type="InterPro" id="IPR031311">
    <property type="entry name" value="CHIT_BIND_RR_consensus"/>
</dbReference>
<dbReference type="EMBL" id="CP012524">
    <property type="protein sequence ID" value="ALC41473.1"/>
    <property type="molecule type" value="Genomic_DNA"/>
</dbReference>
<dbReference type="OMA" id="VNGFVPY"/>
<dbReference type="PROSITE" id="PS51155">
    <property type="entry name" value="CHIT_BIND_RR_2"/>
    <property type="match status" value="1"/>
</dbReference>
<dbReference type="GO" id="GO:0008010">
    <property type="term" value="F:structural constituent of chitin-based larval cuticle"/>
    <property type="evidence" value="ECO:0007669"/>
    <property type="project" value="TreeGrafter"/>
</dbReference>